<reference evidence="2" key="2">
    <citation type="journal article" date="2014" name="ISME J.">
        <title>Microbial stratification in low pH oxic and suboxic macroscopic growths along an acid mine drainage.</title>
        <authorList>
            <person name="Mendez-Garcia C."/>
            <person name="Mesa V."/>
            <person name="Sprenger R.R."/>
            <person name="Richter M."/>
            <person name="Diez M.S."/>
            <person name="Solano J."/>
            <person name="Bargiela R."/>
            <person name="Golyshina O.V."/>
            <person name="Manteca A."/>
            <person name="Ramos J.L."/>
            <person name="Gallego J.R."/>
            <person name="Llorente I."/>
            <person name="Martins Dos Santos V.A."/>
            <person name="Jensen O.N."/>
            <person name="Pelaez A.I."/>
            <person name="Sanchez J."/>
            <person name="Ferrer M."/>
        </authorList>
    </citation>
    <scope>NUCLEOTIDE SEQUENCE</scope>
</reference>
<dbReference type="AlphaFoldDB" id="T1BUE8"/>
<dbReference type="SUPFAM" id="SSF56954">
    <property type="entry name" value="Outer membrane efflux proteins (OEP)"/>
    <property type="match status" value="1"/>
</dbReference>
<accession>T1BUE8</accession>
<dbReference type="EMBL" id="AUZX01008131">
    <property type="protein sequence ID" value="EQD56819.1"/>
    <property type="molecule type" value="Genomic_DNA"/>
</dbReference>
<dbReference type="PANTHER" id="PTHR30203:SF24">
    <property type="entry name" value="BLR4935 PROTEIN"/>
    <property type="match status" value="1"/>
</dbReference>
<reference evidence="2" key="1">
    <citation type="submission" date="2013-08" db="EMBL/GenBank/DDBJ databases">
        <authorList>
            <person name="Mendez C."/>
            <person name="Richter M."/>
            <person name="Ferrer M."/>
            <person name="Sanchez J."/>
        </authorList>
    </citation>
    <scope>NUCLEOTIDE SEQUENCE</scope>
</reference>
<feature type="non-terminal residue" evidence="2">
    <location>
        <position position="384"/>
    </location>
</feature>
<comment type="caution">
    <text evidence="2">The sequence shown here is derived from an EMBL/GenBank/DDBJ whole genome shotgun (WGS) entry which is preliminary data.</text>
</comment>
<gene>
    <name evidence="2" type="ORF">B1A_11377</name>
</gene>
<proteinExistence type="predicted"/>
<evidence type="ECO:0000256" key="1">
    <source>
        <dbReference type="SAM" id="Coils"/>
    </source>
</evidence>
<feature type="coiled-coil region" evidence="1">
    <location>
        <begin position="334"/>
        <end position="368"/>
    </location>
</feature>
<organism evidence="2">
    <name type="scientific">mine drainage metagenome</name>
    <dbReference type="NCBI Taxonomy" id="410659"/>
    <lineage>
        <taxon>unclassified sequences</taxon>
        <taxon>metagenomes</taxon>
        <taxon>ecological metagenomes</taxon>
    </lineage>
</organism>
<dbReference type="PROSITE" id="PS51257">
    <property type="entry name" value="PROKAR_LIPOPROTEIN"/>
    <property type="match status" value="1"/>
</dbReference>
<sequence>MVCERARRAGALALLLLGGCVSYQPRPLAQAPRWSPLPASAAGQALPRLDLAQAAALALHDNPDYRAALTDARISTLQLRAAGLLPDPQLSASTDHPSTPGYSRAWGLGLSEDVSWLLTRGATLDTARAQRTATVLNLAWRGWALAQGTAADFIDAWSAQQRCALLQRQVDTARAREAAFARALKRRDVTLESAAASLITLSAAESQLASAEQARAAARARLDADLNLPPDARYTLHAPSAPALPDARQLDAALAALPRRRPDLLALAAAAQARDAEFRAAVLAQFPALSVGITRASDTSRVHSTGIGISISLPIFGGAQARARIAGATRDRAVAEYQARLDAADRAARALDAQLRLLAAQRAQLQGRLPPLRALAVNADRAFA</sequence>
<keyword evidence="1" id="KW-0175">Coiled coil</keyword>
<name>T1BUE8_9ZZZZ</name>
<protein>
    <submittedName>
        <fullName evidence="2">Outer membrane efflux protein</fullName>
    </submittedName>
</protein>
<dbReference type="Gene3D" id="1.20.1600.10">
    <property type="entry name" value="Outer membrane efflux proteins (OEP)"/>
    <property type="match status" value="1"/>
</dbReference>
<dbReference type="PANTHER" id="PTHR30203">
    <property type="entry name" value="OUTER MEMBRANE CATION EFFLUX PROTEIN"/>
    <property type="match status" value="1"/>
</dbReference>
<dbReference type="GO" id="GO:0015562">
    <property type="term" value="F:efflux transmembrane transporter activity"/>
    <property type="evidence" value="ECO:0007669"/>
    <property type="project" value="InterPro"/>
</dbReference>
<evidence type="ECO:0000313" key="2">
    <source>
        <dbReference type="EMBL" id="EQD56819.1"/>
    </source>
</evidence>
<dbReference type="InterPro" id="IPR010131">
    <property type="entry name" value="MdtP/NodT-like"/>
</dbReference>